<keyword evidence="2" id="KW-1185">Reference proteome</keyword>
<evidence type="ECO:0000313" key="2">
    <source>
        <dbReference type="Proteomes" id="UP000823775"/>
    </source>
</evidence>
<accession>A0ABS8WQX7</accession>
<evidence type="ECO:0000313" key="1">
    <source>
        <dbReference type="EMBL" id="MCE3052237.1"/>
    </source>
</evidence>
<sequence length="51" mass="5562">YPQFLSKVPPHGQATAGPRFIAPNLSFSTSAASTYYIDGQSTKNDFIKKGR</sequence>
<gene>
    <name evidence="1" type="ORF">HAX54_051947</name>
</gene>
<reference evidence="1 2" key="1">
    <citation type="journal article" date="2021" name="BMC Genomics">
        <title>Datura genome reveals duplications of psychoactive alkaloid biosynthetic genes and high mutation rate following tissue culture.</title>
        <authorList>
            <person name="Rajewski A."/>
            <person name="Carter-House D."/>
            <person name="Stajich J."/>
            <person name="Litt A."/>
        </authorList>
    </citation>
    <scope>NUCLEOTIDE SEQUENCE [LARGE SCALE GENOMIC DNA]</scope>
    <source>
        <strain evidence="1">AR-01</strain>
    </source>
</reference>
<comment type="caution">
    <text evidence="1">The sequence shown here is derived from an EMBL/GenBank/DDBJ whole genome shotgun (WGS) entry which is preliminary data.</text>
</comment>
<name>A0ABS8WQX7_DATST</name>
<protein>
    <submittedName>
        <fullName evidence="1">Uncharacterized protein</fullName>
    </submittedName>
</protein>
<organism evidence="1 2">
    <name type="scientific">Datura stramonium</name>
    <name type="common">Jimsonweed</name>
    <name type="synonym">Common thornapple</name>
    <dbReference type="NCBI Taxonomy" id="4076"/>
    <lineage>
        <taxon>Eukaryota</taxon>
        <taxon>Viridiplantae</taxon>
        <taxon>Streptophyta</taxon>
        <taxon>Embryophyta</taxon>
        <taxon>Tracheophyta</taxon>
        <taxon>Spermatophyta</taxon>
        <taxon>Magnoliopsida</taxon>
        <taxon>eudicotyledons</taxon>
        <taxon>Gunneridae</taxon>
        <taxon>Pentapetalae</taxon>
        <taxon>asterids</taxon>
        <taxon>lamiids</taxon>
        <taxon>Solanales</taxon>
        <taxon>Solanaceae</taxon>
        <taxon>Solanoideae</taxon>
        <taxon>Datureae</taxon>
        <taxon>Datura</taxon>
    </lineage>
</organism>
<dbReference type="Proteomes" id="UP000823775">
    <property type="component" value="Unassembled WGS sequence"/>
</dbReference>
<feature type="non-terminal residue" evidence="1">
    <location>
        <position position="1"/>
    </location>
</feature>
<proteinExistence type="predicted"/>
<dbReference type="EMBL" id="JACEIK010009338">
    <property type="protein sequence ID" value="MCE3052237.1"/>
    <property type="molecule type" value="Genomic_DNA"/>
</dbReference>